<evidence type="ECO:0000256" key="1">
    <source>
        <dbReference type="SAM" id="MobiDB-lite"/>
    </source>
</evidence>
<gene>
    <name evidence="2" type="primary">M92</name>
</gene>
<reference evidence="2" key="1">
    <citation type="submission" date="2024-05" db="EMBL/GenBank/DDBJ databases">
        <title>Fine-tuning the evolutionary stability and environmental longevity of recombinant transmissible vaccines.</title>
        <authorList>
            <person name="Chan B."/>
            <person name="Nuismer S.L."/>
            <person name="Nichols J."/>
            <person name="Davison A.J."/>
            <person name="Alqirbi H."/>
            <person name="Jarvis M.A."/>
            <person name="Redwood A.J."/>
        </authorList>
    </citation>
    <scope>NUCLEOTIDE SEQUENCE</scope>
    <source>
        <strain evidence="2">K181</strain>
    </source>
</reference>
<proteinExistence type="predicted"/>
<feature type="region of interest" description="Disordered" evidence="1">
    <location>
        <begin position="1"/>
        <end position="31"/>
    </location>
</feature>
<dbReference type="Pfam" id="PF03048">
    <property type="entry name" value="Herpes_UL92"/>
    <property type="match status" value="1"/>
</dbReference>
<protein>
    <submittedName>
        <fullName evidence="2">Protein UL92</fullName>
    </submittedName>
</protein>
<organism evidence="2">
    <name type="scientific">Muromegalovirus muridbeta1</name>
    <dbReference type="NCBI Taxonomy" id="3050323"/>
    <lineage>
        <taxon>Viruses</taxon>
        <taxon>Duplodnaviria</taxon>
        <taxon>Heunggongvirae</taxon>
        <taxon>Peploviricota</taxon>
        <taxon>Herviviricetes</taxon>
        <taxon>Herpesvirales</taxon>
        <taxon>Orthoherpesviridae</taxon>
        <taxon>Betaherpesvirinae</taxon>
        <taxon>Muromegalovirus</taxon>
    </lineage>
</organism>
<sequence>MFSHGRDPRTGKPISAAGARAHARGGGSGKCDGGGGCDMRNLCNPLTQELNLRNMYVCVRCHRTHLCDLRHDCVVVHTQDGSVCIKTGLTYGSVFPGGCVSALEPVTEPHVDEINVVGVIMSYVYTYLTRNADHYADVIGSVIEGGWFNKPTENAIYFTFNRVFKQHNALQKVPISVIGQLFVQLVIGVHARVTKYDSTVIKVSRRKREDGLLKRMRFEYGNAPSFRTGR</sequence>
<dbReference type="EMBL" id="PP756680">
    <property type="protein sequence ID" value="XAO37410.1"/>
    <property type="molecule type" value="Genomic_DNA"/>
</dbReference>
<feature type="compositionally biased region" description="Basic and acidic residues" evidence="1">
    <location>
        <begin position="1"/>
        <end position="10"/>
    </location>
</feature>
<accession>A0AAU6W8S3</accession>
<dbReference type="EMBL" id="PP756679">
    <property type="protein sequence ID" value="XAO37270.1"/>
    <property type="molecule type" value="Genomic_DNA"/>
</dbReference>
<evidence type="ECO:0000313" key="2">
    <source>
        <dbReference type="EMBL" id="XAO37130.1"/>
    </source>
</evidence>
<dbReference type="InterPro" id="IPR004289">
    <property type="entry name" value="Herpes_UL92"/>
</dbReference>
<dbReference type="EMBL" id="PP756678">
    <property type="protein sequence ID" value="XAO37130.1"/>
    <property type="molecule type" value="Genomic_DNA"/>
</dbReference>
<name>A0AAU6W8S3_9BETA</name>
<dbReference type="EMBL" id="PP756681">
    <property type="protein sequence ID" value="XAO37550.1"/>
    <property type="molecule type" value="Genomic_DNA"/>
</dbReference>